<accession>A0A0C3QMU2</accession>
<keyword evidence="11" id="KW-0539">Nucleus</keyword>
<evidence type="ECO:0000256" key="4">
    <source>
        <dbReference type="ARBA" id="ARBA00022722"/>
    </source>
</evidence>
<dbReference type="Pfam" id="PF00867">
    <property type="entry name" value="XPG_I"/>
    <property type="match status" value="1"/>
</dbReference>
<feature type="region of interest" description="Disordered" evidence="14">
    <location>
        <begin position="800"/>
        <end position="840"/>
    </location>
</feature>
<dbReference type="InterPro" id="IPR029060">
    <property type="entry name" value="PIN-like_dom_sf"/>
</dbReference>
<evidence type="ECO:0000256" key="6">
    <source>
        <dbReference type="ARBA" id="ARBA00022759"/>
    </source>
</evidence>
<evidence type="ECO:0000256" key="10">
    <source>
        <dbReference type="ARBA" id="ARBA00023204"/>
    </source>
</evidence>
<dbReference type="InterPro" id="IPR008918">
    <property type="entry name" value="HhH2"/>
</dbReference>
<dbReference type="InterPro" id="IPR006084">
    <property type="entry name" value="XPG/Rad2"/>
</dbReference>
<dbReference type="GO" id="GO:0006289">
    <property type="term" value="P:nucleotide-excision repair"/>
    <property type="evidence" value="ECO:0007669"/>
    <property type="project" value="InterPro"/>
</dbReference>
<dbReference type="SMART" id="SM00485">
    <property type="entry name" value="XPGN"/>
    <property type="match status" value="1"/>
</dbReference>
<dbReference type="Gene3D" id="1.10.150.20">
    <property type="entry name" value="5' to 3' exonuclease, C-terminal subdomain"/>
    <property type="match status" value="1"/>
</dbReference>
<comment type="cofactor">
    <cofactor evidence="1">
        <name>Mg(2+)</name>
        <dbReference type="ChEBI" id="CHEBI:18420"/>
    </cofactor>
</comment>
<dbReference type="PRINTS" id="PR00066">
    <property type="entry name" value="XRODRMPGMNTG"/>
</dbReference>
<evidence type="ECO:0008006" key="19">
    <source>
        <dbReference type="Google" id="ProtNLM"/>
    </source>
</evidence>
<dbReference type="PROSITE" id="PS00841">
    <property type="entry name" value="XPG_1"/>
    <property type="match status" value="1"/>
</dbReference>
<evidence type="ECO:0000313" key="17">
    <source>
        <dbReference type="EMBL" id="KIO34355.1"/>
    </source>
</evidence>
<dbReference type="OrthoDB" id="31113at2759"/>
<dbReference type="GO" id="GO:0005634">
    <property type="term" value="C:nucleus"/>
    <property type="evidence" value="ECO:0007669"/>
    <property type="project" value="UniProtKB-SubCell"/>
</dbReference>
<evidence type="ECO:0000259" key="16">
    <source>
        <dbReference type="SMART" id="SM00485"/>
    </source>
</evidence>
<dbReference type="InterPro" id="IPR019974">
    <property type="entry name" value="XPG_CS"/>
</dbReference>
<dbReference type="InterPro" id="IPR006085">
    <property type="entry name" value="XPG_DNA_repair_N"/>
</dbReference>
<dbReference type="InterPro" id="IPR006086">
    <property type="entry name" value="XPG-I_dom"/>
</dbReference>
<keyword evidence="13" id="KW-0175">Coiled coil</keyword>
<dbReference type="PANTHER" id="PTHR16171:SF7">
    <property type="entry name" value="DNA REPAIR PROTEIN RAD2"/>
    <property type="match status" value="1"/>
</dbReference>
<feature type="region of interest" description="Disordered" evidence="14">
    <location>
        <begin position="672"/>
        <end position="776"/>
    </location>
</feature>
<keyword evidence="9" id="KW-0460">Magnesium</keyword>
<feature type="domain" description="XPG-I" evidence="15">
    <location>
        <begin position="914"/>
        <end position="983"/>
    </location>
</feature>
<evidence type="ECO:0000259" key="15">
    <source>
        <dbReference type="SMART" id="SM00484"/>
    </source>
</evidence>
<reference evidence="17 18" key="1">
    <citation type="submission" date="2014-04" db="EMBL/GenBank/DDBJ databases">
        <authorList>
            <consortium name="DOE Joint Genome Institute"/>
            <person name="Kuo A."/>
            <person name="Girlanda M."/>
            <person name="Perotto S."/>
            <person name="Kohler A."/>
            <person name="Nagy L.G."/>
            <person name="Floudas D."/>
            <person name="Copeland A."/>
            <person name="Barry K.W."/>
            <person name="Cichocki N."/>
            <person name="Veneault-Fourrey C."/>
            <person name="LaButti K."/>
            <person name="Lindquist E.A."/>
            <person name="Lipzen A."/>
            <person name="Lundell T."/>
            <person name="Morin E."/>
            <person name="Murat C."/>
            <person name="Sun H."/>
            <person name="Tunlid A."/>
            <person name="Henrissat B."/>
            <person name="Grigoriev I.V."/>
            <person name="Hibbett D.S."/>
            <person name="Martin F."/>
            <person name="Nordberg H.P."/>
            <person name="Cantor M.N."/>
            <person name="Hua S.X."/>
        </authorList>
    </citation>
    <scope>NUCLEOTIDE SEQUENCE [LARGE SCALE GENOMIC DNA]</scope>
    <source>
        <strain evidence="17 18">MUT 4182</strain>
    </source>
</reference>
<dbReference type="CDD" id="cd09904">
    <property type="entry name" value="H3TH_XPG"/>
    <property type="match status" value="1"/>
</dbReference>
<dbReference type="SUPFAM" id="SSF88723">
    <property type="entry name" value="PIN domain-like"/>
    <property type="match status" value="1"/>
</dbReference>
<evidence type="ECO:0000256" key="2">
    <source>
        <dbReference type="ARBA" id="ARBA00004123"/>
    </source>
</evidence>
<dbReference type="AlphaFoldDB" id="A0A0C3QMU2"/>
<feature type="compositionally biased region" description="Polar residues" evidence="14">
    <location>
        <begin position="173"/>
        <end position="185"/>
    </location>
</feature>
<dbReference type="Gene3D" id="3.40.50.1010">
    <property type="entry name" value="5'-nuclease"/>
    <property type="match status" value="2"/>
</dbReference>
<dbReference type="STRING" id="1051891.A0A0C3QMU2"/>
<dbReference type="GO" id="GO:0048256">
    <property type="term" value="F:flap endonuclease activity"/>
    <property type="evidence" value="ECO:0007669"/>
    <property type="project" value="UniProtKB-ARBA"/>
</dbReference>
<evidence type="ECO:0000256" key="1">
    <source>
        <dbReference type="ARBA" id="ARBA00001946"/>
    </source>
</evidence>
<evidence type="ECO:0000256" key="14">
    <source>
        <dbReference type="SAM" id="MobiDB-lite"/>
    </source>
</evidence>
<feature type="compositionally biased region" description="Low complexity" evidence="14">
    <location>
        <begin position="766"/>
        <end position="776"/>
    </location>
</feature>
<gene>
    <name evidence="17" type="ORF">M407DRAFT_13516</name>
</gene>
<evidence type="ECO:0000256" key="8">
    <source>
        <dbReference type="ARBA" id="ARBA00022801"/>
    </source>
</evidence>
<feature type="coiled-coil region" evidence="13">
    <location>
        <begin position="870"/>
        <end position="904"/>
    </location>
</feature>
<keyword evidence="6" id="KW-0255">Endonuclease</keyword>
<dbReference type="PANTHER" id="PTHR16171">
    <property type="entry name" value="DNA REPAIR PROTEIN COMPLEMENTING XP-G CELLS-RELATED"/>
    <property type="match status" value="1"/>
</dbReference>
<dbReference type="SMART" id="SM00484">
    <property type="entry name" value="XPGI"/>
    <property type="match status" value="1"/>
</dbReference>
<reference evidence="18" key="2">
    <citation type="submission" date="2015-01" db="EMBL/GenBank/DDBJ databases">
        <title>Evolutionary Origins and Diversification of the Mycorrhizal Mutualists.</title>
        <authorList>
            <consortium name="DOE Joint Genome Institute"/>
            <consortium name="Mycorrhizal Genomics Consortium"/>
            <person name="Kohler A."/>
            <person name="Kuo A."/>
            <person name="Nagy L.G."/>
            <person name="Floudas D."/>
            <person name="Copeland A."/>
            <person name="Barry K.W."/>
            <person name="Cichocki N."/>
            <person name="Veneault-Fourrey C."/>
            <person name="LaButti K."/>
            <person name="Lindquist E.A."/>
            <person name="Lipzen A."/>
            <person name="Lundell T."/>
            <person name="Morin E."/>
            <person name="Murat C."/>
            <person name="Riley R."/>
            <person name="Ohm R."/>
            <person name="Sun H."/>
            <person name="Tunlid A."/>
            <person name="Henrissat B."/>
            <person name="Grigoriev I.V."/>
            <person name="Hibbett D.S."/>
            <person name="Martin F."/>
        </authorList>
    </citation>
    <scope>NUCLEOTIDE SEQUENCE [LARGE SCALE GENOMIC DNA]</scope>
    <source>
        <strain evidence="18">MUT 4182</strain>
    </source>
</reference>
<keyword evidence="10" id="KW-0234">DNA repair</keyword>
<keyword evidence="5" id="KW-0479">Metal-binding</keyword>
<dbReference type="GO" id="GO:0003697">
    <property type="term" value="F:single-stranded DNA binding"/>
    <property type="evidence" value="ECO:0007669"/>
    <property type="project" value="InterPro"/>
</dbReference>
<comment type="similarity">
    <text evidence="12">Belongs to the XPG/RAD2 endonuclease family. GEN subfamily.</text>
</comment>
<dbReference type="FunFam" id="1.10.150.20:FF:000030">
    <property type="entry name" value="Flap endonuclease GEN-like 1"/>
    <property type="match status" value="1"/>
</dbReference>
<dbReference type="GO" id="GO:0046872">
    <property type="term" value="F:metal ion binding"/>
    <property type="evidence" value="ECO:0007669"/>
    <property type="project" value="UniProtKB-KW"/>
</dbReference>
<dbReference type="SMART" id="SM00279">
    <property type="entry name" value="HhH2"/>
    <property type="match status" value="1"/>
</dbReference>
<dbReference type="CDD" id="cd09868">
    <property type="entry name" value="PIN_XPG_RAD2"/>
    <property type="match status" value="2"/>
</dbReference>
<organism evidence="17 18">
    <name type="scientific">Tulasnella calospora MUT 4182</name>
    <dbReference type="NCBI Taxonomy" id="1051891"/>
    <lineage>
        <taxon>Eukaryota</taxon>
        <taxon>Fungi</taxon>
        <taxon>Dikarya</taxon>
        <taxon>Basidiomycota</taxon>
        <taxon>Agaricomycotina</taxon>
        <taxon>Agaricomycetes</taxon>
        <taxon>Cantharellales</taxon>
        <taxon>Tulasnellaceae</taxon>
        <taxon>Tulasnella</taxon>
    </lineage>
</organism>
<keyword evidence="4" id="KW-0540">Nuclease</keyword>
<comment type="subcellular location">
    <subcellularLocation>
        <location evidence="2">Nucleus</location>
    </subcellularLocation>
</comment>
<feature type="compositionally biased region" description="Basic and acidic residues" evidence="14">
    <location>
        <begin position="383"/>
        <end position="394"/>
    </location>
</feature>
<feature type="region of interest" description="Disordered" evidence="14">
    <location>
        <begin position="551"/>
        <end position="586"/>
    </location>
</feature>
<evidence type="ECO:0000256" key="9">
    <source>
        <dbReference type="ARBA" id="ARBA00022842"/>
    </source>
</evidence>
<evidence type="ECO:0000256" key="7">
    <source>
        <dbReference type="ARBA" id="ARBA00022763"/>
    </source>
</evidence>
<feature type="domain" description="XPG N-terminal" evidence="16">
    <location>
        <begin position="1"/>
        <end position="98"/>
    </location>
</feature>
<dbReference type="InterPro" id="IPR036279">
    <property type="entry name" value="5-3_exonuclease_C_sf"/>
</dbReference>
<feature type="region of interest" description="Disordered" evidence="14">
    <location>
        <begin position="149"/>
        <end position="199"/>
    </location>
</feature>
<dbReference type="EMBL" id="KN822943">
    <property type="protein sequence ID" value="KIO34355.1"/>
    <property type="molecule type" value="Genomic_DNA"/>
</dbReference>
<feature type="region of interest" description="Disordered" evidence="14">
    <location>
        <begin position="507"/>
        <end position="531"/>
    </location>
</feature>
<feature type="region of interest" description="Disordered" evidence="14">
    <location>
        <begin position="360"/>
        <end position="445"/>
    </location>
</feature>
<evidence type="ECO:0000256" key="12">
    <source>
        <dbReference type="ARBA" id="ARBA00038112"/>
    </source>
</evidence>
<proteinExistence type="inferred from homology"/>
<keyword evidence="18" id="KW-1185">Reference proteome</keyword>
<evidence type="ECO:0000256" key="11">
    <source>
        <dbReference type="ARBA" id="ARBA00023242"/>
    </source>
</evidence>
<name>A0A0C3QMU2_9AGAM</name>
<dbReference type="Proteomes" id="UP000054248">
    <property type="component" value="Unassembled WGS sequence"/>
</dbReference>
<dbReference type="HOGENOM" id="CLU_003018_0_0_1"/>
<dbReference type="Pfam" id="PF00752">
    <property type="entry name" value="XPG_N"/>
    <property type="match status" value="1"/>
</dbReference>
<evidence type="ECO:0000313" key="18">
    <source>
        <dbReference type="Proteomes" id="UP000054248"/>
    </source>
</evidence>
<evidence type="ECO:0000256" key="5">
    <source>
        <dbReference type="ARBA" id="ARBA00022723"/>
    </source>
</evidence>
<evidence type="ECO:0000256" key="13">
    <source>
        <dbReference type="SAM" id="Coils"/>
    </source>
</evidence>
<sequence length="1098" mass="120359">MGVKQLWTLLGPVGRPVLLETMEGKALAIDSSIWIYQFQATMRDKEGRALVNAHLLGFLRRICKLLFYGIKPVFVFDGGAPALKRTTLNERRKKKSGAADTHIRVAERLLAAQLRREALKHVSQANRKGKSVADDESVPIDDSAVYMEDLEPGDAPRTPTKAVASRVDGQGQDGLSNTASVTNESSAEKKRKKWQDHDPYRLPEVDLEAAVAKATSSNLPDPRLATEEELQAFIDEMRPEDFDINSNAFSELPTEVQYEIIGDLRLKSRQTSHKRLQAMLKQAETPLDFSKAQIQNLQKRNALTQQLLVTTNMVSRANLTIPIRVASERNREYVLVKNDSSSGGWILGIRDEGTESKPIAVDVKSDDEDDVAGKASTLASRNARHDPDLREFRRQMALSSIGKRASPQKRSNRSNVKASTSKESKPLFLDDPEEPSPDHPSASHEEEIDSAFAIAIHESLEEAEAEELRQAIEESKKIVQSHHRLGESSNIRLTTTSGNAHIANADFEEDPLGAPVQREPSTSTSEGDREAPFMGKIAAASMLFGLPSMGGKASLKTTQPADNEEEDPFGSPQAVQESEDESMDEVALPSHLPSMMSSRQSLAIDSDSDEMEEVIPTHVGTVASHQPAIRVQDQVPSVLNAVLSDSDDDMEEIQLLPSGANDERGVRLDHTTSAVVRRPDAGKPVPYSTAAGSSNSPEDSYGGLEIGSSMIGERLSPLQTTGRGNAPVSPRAQSPKAIPEAVPLQPVTRSITPVAETKPEAKNLDSPRASYPAPASPTASNLVAISDRSPEPLPFSGVGKSIPGVEEGNPTWSWSRSPTPEPGAGSVPAAATDSARPHRPDIEESFDAADEIDLQAEEGDFANFMSQVKGKDLDAARKEVDEEIAALNKERKAAMRDSEDVTQQMVGQIKILLRLFGIPYVTAPMEAEAQCAALVEFNLVDGVITDDSDIFLFGGLRVFRNMFNQSKTVECFLLSDLARELGLDRDTLVRLAYLLGSDYVEGLPGVGPVVAMEILEEFPGENGLLAFKEWWTKVQSGKDKEMDNPSKFRQRFKKKYKNLYLPEDWPNPLVRDGYYHPTIDESKEAFTWALPDIEGLRT</sequence>
<keyword evidence="7" id="KW-0227">DNA damage</keyword>
<dbReference type="SUPFAM" id="SSF47807">
    <property type="entry name" value="5' to 3' exonuclease, C-terminal subdomain"/>
    <property type="match status" value="1"/>
</dbReference>
<dbReference type="InterPro" id="IPR001044">
    <property type="entry name" value="XPG/Rad2_eukaryotes"/>
</dbReference>
<dbReference type="PROSITE" id="PS00842">
    <property type="entry name" value="XPG_2"/>
    <property type="match status" value="1"/>
</dbReference>
<keyword evidence="8" id="KW-0378">Hydrolase</keyword>
<comment type="similarity">
    <text evidence="3">Belongs to the XPG/RAD2 endonuclease family. XPG subfamily.</text>
</comment>
<dbReference type="PRINTS" id="PR00853">
    <property type="entry name" value="XPGRADSUPER"/>
</dbReference>
<evidence type="ECO:0000256" key="3">
    <source>
        <dbReference type="ARBA" id="ARBA00005283"/>
    </source>
</evidence>
<protein>
    <recommendedName>
        <fullName evidence="19">PIN domain-like protein</fullName>
    </recommendedName>
</protein>